<keyword evidence="2" id="KW-1185">Reference proteome</keyword>
<dbReference type="Pfam" id="PF10604">
    <property type="entry name" value="Polyketide_cyc2"/>
    <property type="match status" value="1"/>
</dbReference>
<dbReference type="InterPro" id="IPR019587">
    <property type="entry name" value="Polyketide_cyclase/dehydratase"/>
</dbReference>
<dbReference type="InterPro" id="IPR023393">
    <property type="entry name" value="START-like_dom_sf"/>
</dbReference>
<evidence type="ECO:0000313" key="2">
    <source>
        <dbReference type="Proteomes" id="UP001597046"/>
    </source>
</evidence>
<dbReference type="Proteomes" id="UP001597046">
    <property type="component" value="Unassembled WGS sequence"/>
</dbReference>
<comment type="caution">
    <text evidence="1">The sequence shown here is derived from an EMBL/GenBank/DDBJ whole genome shotgun (WGS) entry which is preliminary data.</text>
</comment>
<evidence type="ECO:0000313" key="1">
    <source>
        <dbReference type="EMBL" id="MFD1056482.1"/>
    </source>
</evidence>
<protein>
    <submittedName>
        <fullName evidence="1">SRPBCC family protein</fullName>
    </submittedName>
</protein>
<dbReference type="Gene3D" id="3.30.530.20">
    <property type="match status" value="1"/>
</dbReference>
<reference evidence="2" key="1">
    <citation type="journal article" date="2019" name="Int. J. Syst. Evol. Microbiol.">
        <title>The Global Catalogue of Microorganisms (GCM) 10K type strain sequencing project: providing services to taxonomists for standard genome sequencing and annotation.</title>
        <authorList>
            <consortium name="The Broad Institute Genomics Platform"/>
            <consortium name="The Broad Institute Genome Sequencing Center for Infectious Disease"/>
            <person name="Wu L."/>
            <person name="Ma J."/>
        </authorList>
    </citation>
    <scope>NUCLEOTIDE SEQUENCE [LARGE SCALE GENOMIC DNA]</scope>
    <source>
        <strain evidence="2">CCUG 57508</strain>
    </source>
</reference>
<dbReference type="EMBL" id="JBHTKH010000019">
    <property type="protein sequence ID" value="MFD1056482.1"/>
    <property type="molecule type" value="Genomic_DNA"/>
</dbReference>
<name>A0ABW3N2S9_9MICO</name>
<dbReference type="SUPFAM" id="SSF55961">
    <property type="entry name" value="Bet v1-like"/>
    <property type="match status" value="1"/>
</dbReference>
<sequence length="164" mass="17817">MSKVWEQGMVIVRTVTVEHPVDRVFAYLSDFTNTNDWDPGTVRTERVAGEGGVGTRYHNTSKFLGRETQLDYLVTEHVPDEKLALRGENATVVAHDTMTFVRTVTGNGGAAGSPGSGTGTTVTYRAEFEFKGLAKLVAPLFAPAFKKLGDEAEQGLRRALGRLA</sequence>
<organism evidence="1 2">
    <name type="scientific">Terrabacter terrigena</name>
    <dbReference type="NCBI Taxonomy" id="574718"/>
    <lineage>
        <taxon>Bacteria</taxon>
        <taxon>Bacillati</taxon>
        <taxon>Actinomycetota</taxon>
        <taxon>Actinomycetes</taxon>
        <taxon>Micrococcales</taxon>
        <taxon>Intrasporangiaceae</taxon>
        <taxon>Terrabacter</taxon>
    </lineage>
</organism>
<dbReference type="RefSeq" id="WP_386054591.1">
    <property type="nucleotide sequence ID" value="NZ_JBHTKH010000019.1"/>
</dbReference>
<proteinExistence type="predicted"/>
<accession>A0ABW3N2S9</accession>
<gene>
    <name evidence="1" type="ORF">ACFQ2V_19390</name>
</gene>